<evidence type="ECO:0000256" key="1">
    <source>
        <dbReference type="ARBA" id="ARBA00022448"/>
    </source>
</evidence>
<accession>A0ABQ6HWR9</accession>
<dbReference type="InterPro" id="IPR003439">
    <property type="entry name" value="ABC_transporter-like_ATP-bd"/>
</dbReference>
<evidence type="ECO:0000256" key="2">
    <source>
        <dbReference type="ARBA" id="ARBA00022737"/>
    </source>
</evidence>
<dbReference type="InterPro" id="IPR003593">
    <property type="entry name" value="AAA+_ATPase"/>
</dbReference>
<evidence type="ECO:0000256" key="4">
    <source>
        <dbReference type="ARBA" id="ARBA00022840"/>
    </source>
</evidence>
<dbReference type="CDD" id="cd03215">
    <property type="entry name" value="ABC_Carb_Monos_II"/>
    <property type="match status" value="1"/>
</dbReference>
<name>A0ABQ6HWR9_9MICO</name>
<dbReference type="PROSITE" id="PS50893">
    <property type="entry name" value="ABC_TRANSPORTER_2"/>
    <property type="match status" value="2"/>
</dbReference>
<dbReference type="SMART" id="SM00382">
    <property type="entry name" value="AAA"/>
    <property type="match status" value="1"/>
</dbReference>
<keyword evidence="3" id="KW-0547">Nucleotide-binding</keyword>
<evidence type="ECO:0000313" key="6">
    <source>
        <dbReference type="EMBL" id="GMA22896.1"/>
    </source>
</evidence>
<dbReference type="SUPFAM" id="SSF52540">
    <property type="entry name" value="P-loop containing nucleoside triphosphate hydrolases"/>
    <property type="match status" value="2"/>
</dbReference>
<keyword evidence="1" id="KW-0813">Transport</keyword>
<feature type="domain" description="ABC transporter" evidence="5">
    <location>
        <begin position="272"/>
        <end position="511"/>
    </location>
</feature>
<dbReference type="InterPro" id="IPR050107">
    <property type="entry name" value="ABC_carbohydrate_import_ATPase"/>
</dbReference>
<feature type="domain" description="ABC transporter" evidence="5">
    <location>
        <begin position="18"/>
        <end position="252"/>
    </location>
</feature>
<evidence type="ECO:0000313" key="7">
    <source>
        <dbReference type="Proteomes" id="UP001157091"/>
    </source>
</evidence>
<dbReference type="Pfam" id="PF00005">
    <property type="entry name" value="ABC_tran"/>
    <property type="match status" value="2"/>
</dbReference>
<dbReference type="Gene3D" id="3.40.50.300">
    <property type="entry name" value="P-loop containing nucleotide triphosphate hydrolases"/>
    <property type="match status" value="2"/>
</dbReference>
<protein>
    <submittedName>
        <fullName evidence="6">Ribose import ATP-binding protein RbsA</fullName>
    </submittedName>
</protein>
<dbReference type="Proteomes" id="UP001157091">
    <property type="component" value="Unassembled WGS sequence"/>
</dbReference>
<dbReference type="CDD" id="cd03216">
    <property type="entry name" value="ABC_Carb_Monos_I"/>
    <property type="match status" value="1"/>
</dbReference>
<evidence type="ECO:0000256" key="3">
    <source>
        <dbReference type="ARBA" id="ARBA00022741"/>
    </source>
</evidence>
<dbReference type="PANTHER" id="PTHR43790:SF9">
    <property type="entry name" value="GALACTOFURANOSE TRANSPORTER ATP-BINDING PROTEIN YTFR"/>
    <property type="match status" value="1"/>
</dbReference>
<dbReference type="PANTHER" id="PTHR43790">
    <property type="entry name" value="CARBOHYDRATE TRANSPORT ATP-BINDING PROTEIN MG119-RELATED"/>
    <property type="match status" value="1"/>
</dbReference>
<evidence type="ECO:0000259" key="5">
    <source>
        <dbReference type="PROSITE" id="PS50893"/>
    </source>
</evidence>
<reference evidence="7" key="1">
    <citation type="journal article" date="2019" name="Int. J. Syst. Evol. Microbiol.">
        <title>The Global Catalogue of Microorganisms (GCM) 10K type strain sequencing project: providing services to taxonomists for standard genome sequencing and annotation.</title>
        <authorList>
            <consortium name="The Broad Institute Genomics Platform"/>
            <consortium name="The Broad Institute Genome Sequencing Center for Infectious Disease"/>
            <person name="Wu L."/>
            <person name="Ma J."/>
        </authorList>
    </citation>
    <scope>NUCLEOTIDE SEQUENCE [LARGE SCALE GENOMIC DNA]</scope>
    <source>
        <strain evidence="7">NBRC 106348</strain>
    </source>
</reference>
<sequence length="512" mass="54756">MAKVVDAVVLEPDHGLALDVRGLRKTYPGVVALDGVDLHVERGAVVGLAGANGAGKSTLVNILSGAQAPDGGEIWVDGRPVNFVSPHEARAAGVYTIFQELSLVPQLSVAENIYLDELQGGRVVRQRDLERRSVEILDSLGGGVDPRDRVGDLSLAQQQLVEIAKALKGQPSVLLLDEPTTTLPPREVDKLLELMRSLATSGVGLIFISHRLDEVTAICDSVEVLRDGRKVTRFESVPAPREIVRAMIGERYENSLAAAAADTGAGRIGGQVRGDVVLSVQGLADGQRFGPCSFELRKGEALGVTGLLGSGQNELAEALFGSRPVSAGKIQRHGRETPVRSPRAAVAAGIGYIPEDRKTEGLVLGMSVRDNTTLASLGTFSHGGFLRRARERHAAEKLVDELHVKCTDVGQRVVTMSGGNQQKVLFARWLVRSSEVLVMVEPTRGVDVGAKEEIYRLVRAYLEGGGAVLLVTSEVAEASLCDRVLVMSMGRVVAEATHEELQNSRDLLGHLR</sequence>
<comment type="caution">
    <text evidence="6">The sequence shown here is derived from an EMBL/GenBank/DDBJ whole genome shotgun (WGS) entry which is preliminary data.</text>
</comment>
<dbReference type="PROSITE" id="PS00211">
    <property type="entry name" value="ABC_TRANSPORTER_1"/>
    <property type="match status" value="1"/>
</dbReference>
<gene>
    <name evidence="6" type="primary">rbsA_2</name>
    <name evidence="6" type="ORF">GCM10025864_06550</name>
</gene>
<organism evidence="6 7">
    <name type="scientific">Luteimicrobium album</name>
    <dbReference type="NCBI Taxonomy" id="1054550"/>
    <lineage>
        <taxon>Bacteria</taxon>
        <taxon>Bacillati</taxon>
        <taxon>Actinomycetota</taxon>
        <taxon>Actinomycetes</taxon>
        <taxon>Micrococcales</taxon>
        <taxon>Luteimicrobium</taxon>
    </lineage>
</organism>
<dbReference type="InterPro" id="IPR017871">
    <property type="entry name" value="ABC_transporter-like_CS"/>
</dbReference>
<keyword evidence="7" id="KW-1185">Reference proteome</keyword>
<dbReference type="GO" id="GO:0005524">
    <property type="term" value="F:ATP binding"/>
    <property type="evidence" value="ECO:0007669"/>
    <property type="project" value="UniProtKB-KW"/>
</dbReference>
<dbReference type="InterPro" id="IPR027417">
    <property type="entry name" value="P-loop_NTPase"/>
</dbReference>
<dbReference type="EMBL" id="BSUK01000001">
    <property type="protein sequence ID" value="GMA22896.1"/>
    <property type="molecule type" value="Genomic_DNA"/>
</dbReference>
<proteinExistence type="predicted"/>
<keyword evidence="2" id="KW-0677">Repeat</keyword>
<keyword evidence="4 6" id="KW-0067">ATP-binding</keyword>